<comment type="subcellular location">
    <subcellularLocation>
        <location evidence="1">Cytoplasm</location>
    </subcellularLocation>
    <subcellularLocation>
        <location evidence="2">Nucleus</location>
        <location evidence="2">Nucleoplasm</location>
    </subcellularLocation>
</comment>
<feature type="domain" description="K Homology" evidence="25">
    <location>
        <begin position="41"/>
        <end position="109"/>
    </location>
</feature>
<evidence type="ECO:0000256" key="8">
    <source>
        <dbReference type="ARBA" id="ARBA00022728"/>
    </source>
</evidence>
<dbReference type="PANTHER" id="PTHR21314:SF0">
    <property type="entry name" value="QUEUOSINE 5'-PHOSPHATE N-GLYCOSYLASE_HYDROLASE"/>
    <property type="match status" value="1"/>
</dbReference>
<evidence type="ECO:0000256" key="7">
    <source>
        <dbReference type="ARBA" id="ARBA00022664"/>
    </source>
</evidence>
<dbReference type="PROSITE" id="PS50084">
    <property type="entry name" value="KH_TYPE_1"/>
    <property type="match status" value="3"/>
</dbReference>
<dbReference type="GO" id="GO:0006355">
    <property type="term" value="P:regulation of DNA-templated transcription"/>
    <property type="evidence" value="ECO:0007669"/>
    <property type="project" value="UniProtKB-ARBA"/>
</dbReference>
<dbReference type="InterPro" id="IPR004088">
    <property type="entry name" value="KH_dom_type_1"/>
</dbReference>
<dbReference type="EC" id="3.2.2.-" evidence="22"/>
<keyword evidence="6" id="KW-0597">Phosphoprotein</keyword>
<dbReference type="GO" id="GO:0010629">
    <property type="term" value="P:negative regulation of gene expression"/>
    <property type="evidence" value="ECO:0007669"/>
    <property type="project" value="UniProtKB-ARBA"/>
</dbReference>
<dbReference type="GO" id="GO:0006397">
    <property type="term" value="P:mRNA processing"/>
    <property type="evidence" value="ECO:0007669"/>
    <property type="project" value="UniProtKB-KW"/>
</dbReference>
<feature type="region of interest" description="Disordered" evidence="24">
    <location>
        <begin position="964"/>
        <end position="998"/>
    </location>
</feature>
<feature type="region of interest" description="Disordered" evidence="24">
    <location>
        <begin position="1"/>
        <end position="38"/>
    </location>
</feature>
<protein>
    <recommendedName>
        <fullName evidence="22">Queuosine 5'-phosphate N-glycosylase/hydrolase</fullName>
        <ecNumber evidence="22">3.2.2.-</ecNumber>
    </recommendedName>
    <alternativeName>
        <fullName evidence="22">Queuosine-nucleotide N-glycosylase/hydrolase</fullName>
    </alternativeName>
</protein>
<evidence type="ECO:0000256" key="17">
    <source>
        <dbReference type="ARBA" id="ARBA00023242"/>
    </source>
</evidence>
<feature type="compositionally biased region" description="Basic and acidic residues" evidence="24">
    <location>
        <begin position="262"/>
        <end position="271"/>
    </location>
</feature>
<dbReference type="InterPro" id="IPR019438">
    <property type="entry name" value="Q_salvage"/>
</dbReference>
<evidence type="ECO:0000256" key="14">
    <source>
        <dbReference type="ARBA" id="ARBA00023159"/>
    </source>
</evidence>
<feature type="domain" description="K Homology" evidence="25">
    <location>
        <begin position="119"/>
        <end position="190"/>
    </location>
</feature>
<feature type="compositionally biased region" description="Basic and acidic residues" evidence="24">
    <location>
        <begin position="968"/>
        <end position="985"/>
    </location>
</feature>
<dbReference type="FunFam" id="3.30.1370.10:FF:000025">
    <property type="entry name" value="Heterogeneous nuclear ribonucleoprotein K, like"/>
    <property type="match status" value="1"/>
</dbReference>
<evidence type="ECO:0000256" key="15">
    <source>
        <dbReference type="ARBA" id="ARBA00023163"/>
    </source>
</evidence>
<name>A0A9N7U2B7_PLEPL</name>
<dbReference type="EMBL" id="CADEAL010000668">
    <property type="protein sequence ID" value="CAB1423594.1"/>
    <property type="molecule type" value="Genomic_DNA"/>
</dbReference>
<feature type="compositionally biased region" description="Polar residues" evidence="24">
    <location>
        <begin position="338"/>
        <end position="348"/>
    </location>
</feature>
<evidence type="ECO:0000256" key="21">
    <source>
        <dbReference type="PROSITE-ProRule" id="PRU00117"/>
    </source>
</evidence>
<accession>A0A9N7U2B7</accession>
<feature type="region of interest" description="Disordered" evidence="24">
    <location>
        <begin position="229"/>
        <end position="353"/>
    </location>
</feature>
<dbReference type="PANTHER" id="PTHR21314">
    <property type="entry name" value="QUEUOSINE 5'-PHOSPHATE N-GLYCOSYLASE_HYDROLASE-RELATED"/>
    <property type="match status" value="1"/>
</dbReference>
<dbReference type="Pfam" id="PF00013">
    <property type="entry name" value="KH_1"/>
    <property type="match status" value="3"/>
</dbReference>
<dbReference type="AlphaFoldDB" id="A0A9N7U2B7"/>
<organism evidence="26 27">
    <name type="scientific">Pleuronectes platessa</name>
    <name type="common">European plaice</name>
    <dbReference type="NCBI Taxonomy" id="8262"/>
    <lineage>
        <taxon>Eukaryota</taxon>
        <taxon>Metazoa</taxon>
        <taxon>Chordata</taxon>
        <taxon>Craniata</taxon>
        <taxon>Vertebrata</taxon>
        <taxon>Euteleostomi</taxon>
        <taxon>Actinopterygii</taxon>
        <taxon>Neopterygii</taxon>
        <taxon>Teleostei</taxon>
        <taxon>Neoteleostei</taxon>
        <taxon>Acanthomorphata</taxon>
        <taxon>Carangaria</taxon>
        <taxon>Pleuronectiformes</taxon>
        <taxon>Pleuronectoidei</taxon>
        <taxon>Pleuronectidae</taxon>
        <taxon>Pleuronectes</taxon>
    </lineage>
</organism>
<reference evidence="26" key="1">
    <citation type="submission" date="2020-03" db="EMBL/GenBank/DDBJ databases">
        <authorList>
            <person name="Weist P."/>
        </authorList>
    </citation>
    <scope>NUCLEOTIDE SEQUENCE</scope>
</reference>
<evidence type="ECO:0000256" key="6">
    <source>
        <dbReference type="ARBA" id="ARBA00022553"/>
    </source>
</evidence>
<comment type="similarity">
    <text evidence="19 22">Belongs to the QNG1 protein family.</text>
</comment>
<dbReference type="SUPFAM" id="SSF54791">
    <property type="entry name" value="Eukaryotic type KH-domain (KH-domain type I)"/>
    <property type="match status" value="3"/>
</dbReference>
<evidence type="ECO:0000313" key="26">
    <source>
        <dbReference type="EMBL" id="CAB1423594.1"/>
    </source>
</evidence>
<feature type="compositionally biased region" description="Basic and acidic residues" evidence="24">
    <location>
        <begin position="19"/>
        <end position="38"/>
    </location>
</feature>
<evidence type="ECO:0000256" key="9">
    <source>
        <dbReference type="ARBA" id="ARBA00022737"/>
    </source>
</evidence>
<evidence type="ECO:0000256" key="18">
    <source>
        <dbReference type="ARBA" id="ARBA00023274"/>
    </source>
</evidence>
<gene>
    <name evidence="26" type="ORF">PLEPLA_LOCUS11514</name>
</gene>
<dbReference type="GO" id="GO:0016787">
    <property type="term" value="F:hydrolase activity"/>
    <property type="evidence" value="ECO:0007669"/>
    <property type="project" value="UniProtKB-KW"/>
</dbReference>
<evidence type="ECO:0000256" key="23">
    <source>
        <dbReference type="SAM" id="Coils"/>
    </source>
</evidence>
<evidence type="ECO:0000256" key="5">
    <source>
        <dbReference type="ARBA" id="ARBA00022491"/>
    </source>
</evidence>
<dbReference type="Gene3D" id="3.30.1370.10">
    <property type="entry name" value="K Homology domain, type 1"/>
    <property type="match status" value="3"/>
</dbReference>
<keyword evidence="14" id="KW-0010">Activator</keyword>
<evidence type="ECO:0000256" key="4">
    <source>
        <dbReference type="ARBA" id="ARBA00022490"/>
    </source>
</evidence>
<dbReference type="Pfam" id="PF10343">
    <property type="entry name" value="Q_salvage"/>
    <property type="match status" value="1"/>
</dbReference>
<evidence type="ECO:0000256" key="20">
    <source>
        <dbReference type="ARBA" id="ARBA00048204"/>
    </source>
</evidence>
<dbReference type="GO" id="GO:0008380">
    <property type="term" value="P:RNA splicing"/>
    <property type="evidence" value="ECO:0007669"/>
    <property type="project" value="UniProtKB-KW"/>
</dbReference>
<dbReference type="InterPro" id="IPR036612">
    <property type="entry name" value="KH_dom_type_1_sf"/>
</dbReference>
<dbReference type="CDD" id="cd22432">
    <property type="entry name" value="KH-I_HNRNPK_rpt1"/>
    <property type="match status" value="1"/>
</dbReference>
<keyword evidence="8" id="KW-0747">Spliceosome</keyword>
<keyword evidence="4" id="KW-0963">Cytoplasm</keyword>
<dbReference type="GO" id="GO:0005737">
    <property type="term" value="C:cytoplasm"/>
    <property type="evidence" value="ECO:0007669"/>
    <property type="project" value="UniProtKB-SubCell"/>
</dbReference>
<evidence type="ECO:0000256" key="13">
    <source>
        <dbReference type="ARBA" id="ARBA00023125"/>
    </source>
</evidence>
<keyword evidence="17" id="KW-0539">Nucleus</keyword>
<comment type="catalytic activity">
    <reaction evidence="20 22">
        <text>queuosine 5'-phosphate + H2O = queuine + D-ribose 5-phosphate</text>
        <dbReference type="Rhea" id="RHEA:75387"/>
        <dbReference type="ChEBI" id="CHEBI:15377"/>
        <dbReference type="ChEBI" id="CHEBI:17433"/>
        <dbReference type="ChEBI" id="CHEBI:78346"/>
        <dbReference type="ChEBI" id="CHEBI:194371"/>
    </reaction>
    <physiologicalReaction direction="left-to-right" evidence="20 22">
        <dbReference type="Rhea" id="RHEA:75388"/>
    </physiologicalReaction>
</comment>
<keyword evidence="5" id="KW-0678">Repressor</keyword>
<evidence type="ECO:0000256" key="16">
    <source>
        <dbReference type="ARBA" id="ARBA00023187"/>
    </source>
</evidence>
<dbReference type="GO" id="GO:0042981">
    <property type="term" value="P:regulation of apoptotic process"/>
    <property type="evidence" value="ECO:0007669"/>
    <property type="project" value="UniProtKB-ARBA"/>
</dbReference>
<feature type="region of interest" description="Disordered" evidence="24">
    <location>
        <begin position="1057"/>
        <end position="1081"/>
    </location>
</feature>
<keyword evidence="18" id="KW-0687">Ribonucleoprotein</keyword>
<dbReference type="GO" id="GO:0006400">
    <property type="term" value="P:tRNA modification"/>
    <property type="evidence" value="ECO:0007669"/>
    <property type="project" value="TreeGrafter"/>
</dbReference>
<dbReference type="Pfam" id="PF08067">
    <property type="entry name" value="ROKNT"/>
    <property type="match status" value="1"/>
</dbReference>
<feature type="coiled-coil region" evidence="23">
    <location>
        <begin position="843"/>
        <end position="870"/>
    </location>
</feature>
<keyword evidence="11 21" id="KW-0694">RNA-binding</keyword>
<dbReference type="Proteomes" id="UP001153269">
    <property type="component" value="Unassembled WGS sequence"/>
</dbReference>
<evidence type="ECO:0000256" key="11">
    <source>
        <dbReference type="ARBA" id="ARBA00022884"/>
    </source>
</evidence>
<evidence type="ECO:0000256" key="19">
    <source>
        <dbReference type="ARBA" id="ARBA00035119"/>
    </source>
</evidence>
<evidence type="ECO:0000256" key="3">
    <source>
        <dbReference type="ARBA" id="ARBA00022481"/>
    </source>
</evidence>
<feature type="compositionally biased region" description="Basic and acidic residues" evidence="24">
    <location>
        <begin position="301"/>
        <end position="329"/>
    </location>
</feature>
<evidence type="ECO:0000256" key="2">
    <source>
        <dbReference type="ARBA" id="ARBA00004642"/>
    </source>
</evidence>
<dbReference type="GO" id="GO:0005654">
    <property type="term" value="C:nucleoplasm"/>
    <property type="evidence" value="ECO:0007669"/>
    <property type="project" value="UniProtKB-SubCell"/>
</dbReference>
<keyword evidence="13" id="KW-0238">DNA-binding</keyword>
<dbReference type="GO" id="GO:0003677">
    <property type="term" value="F:DNA binding"/>
    <property type="evidence" value="ECO:0007669"/>
    <property type="project" value="UniProtKB-KW"/>
</dbReference>
<keyword evidence="9" id="KW-0677">Repeat</keyword>
<keyword evidence="16" id="KW-0508">mRNA splicing</keyword>
<comment type="caution">
    <text evidence="26">The sequence shown here is derived from an EMBL/GenBank/DDBJ whole genome shotgun (WGS) entry which is preliminary data.</text>
</comment>
<feature type="region of interest" description="Disordered" evidence="24">
    <location>
        <begin position="908"/>
        <end position="938"/>
    </location>
</feature>
<keyword evidence="27" id="KW-1185">Reference proteome</keyword>
<dbReference type="InterPro" id="IPR004087">
    <property type="entry name" value="KH_dom"/>
</dbReference>
<feature type="compositionally biased region" description="Low complexity" evidence="24">
    <location>
        <begin position="282"/>
        <end position="293"/>
    </location>
</feature>
<evidence type="ECO:0000256" key="22">
    <source>
        <dbReference type="RuleBase" id="RU365002"/>
    </source>
</evidence>
<dbReference type="CDD" id="cd22434">
    <property type="entry name" value="KH-I_HNRNPK_rpt3"/>
    <property type="match status" value="1"/>
</dbReference>
<proteinExistence type="inferred from homology"/>
<evidence type="ECO:0000256" key="1">
    <source>
        <dbReference type="ARBA" id="ARBA00004496"/>
    </source>
</evidence>
<feature type="domain" description="K Homology" evidence="25">
    <location>
        <begin position="360"/>
        <end position="430"/>
    </location>
</feature>
<feature type="compositionally biased region" description="Low complexity" evidence="24">
    <location>
        <begin position="229"/>
        <end position="238"/>
    </location>
</feature>
<sequence>MDSENDQLDDSSFGNTETNGKRPAEDADDQKSFKRSRNSEEMVELRILLQSKNAGAVIGKGGKNIKALRTDYNASVSVPDSSGPERILSISADIETVGEIMLKIIPTLEEYQQYNGMDFDCELRLLIHQSLAGSIIGVKGAKIKELRENTKTSIKLFQECCPQSTDRVVLVGGKTERVVECIKTMLELIADAPIKGRAQPYDPNFYDETYEYGGFTMMFEERGGGRRLMGGFPMRGGRSSAGDRGFDRMPSSRGARGPPPPSRREYDEMSPRRGPPPPPHPSRVSRGSSRARSMPMGHPHRGGDDRYYDSYRGSDDRSTDRRSRPDRYSDSMSGGGYDNTSSWDSYQSGGRGSYSDMGGSVITTQVTIPKDLAGSIIGKGGQRIKQIRHESGASIKIDEPLEGSEDRIITIVGTQDQIQNAQYLLQNSVKQYSGHLLWNPGSWKREAAGDFICSLYPSWNRLFFLVSLAGSWQSGVRMCLWRRRECRRRQRCSTLSDTAFNWVFVVDTMNFSFWPDEETQQCEVTYKGTTYTGYMTLCAAILRAMDEGIPITDPKYFSKMSVEELGHILRSDNETPMPMLQARHKVLTEGGLVLLEHGGSFRSFISQAGNDARKMVELIVQKIPSYKDEATYECKRISLYKRAQILVADFWGVMEARGEGDIINMDWLTMFADYRVPQALVYLGVLRYSDTLMQILKKGELLCSGDRREVEIRGCSIWSVELIKDQLCKLVQERDGETCHINSAIIDFYLWPYAKQHHKEMAHIPVSLLALSSEFLVSCRWLSLIVSDSMCSERRNMSAVQLLRESVHQRISAAADDFLLQVEKRGGKAQVPALRAILTERLRAAAEEILAGFEETLAEYEDRVEQSEREVCRQRRLLDAVTQPVVRLHRAVCPADVQQMVVIKEEVPPEQQQWSPLVDQEDQKPPHIKEEQEEPWTNQDGQQLQGLEEADIRFTLTPVAVKSEEDEEKLKSSKLHLSETKENRADCGGPAPARNSGPDVHLQQVVTTHWPMAACAATASRNRKSIVRENFTLNMARKKQPALCVRRTRCTLVRSSERLQPGRTSGPDPLNAGPLVGPAYSRAGRAGWRTRAFEDEEV</sequence>
<keyword evidence="10 22" id="KW-0378">Hydrolase</keyword>
<dbReference type="GO" id="GO:0005681">
    <property type="term" value="C:spliceosomal complex"/>
    <property type="evidence" value="ECO:0007669"/>
    <property type="project" value="UniProtKB-KW"/>
</dbReference>
<keyword evidence="7" id="KW-0507">mRNA processing</keyword>
<dbReference type="GO" id="GO:0003723">
    <property type="term" value="F:RNA binding"/>
    <property type="evidence" value="ECO:0007669"/>
    <property type="project" value="UniProtKB-UniRule"/>
</dbReference>
<feature type="compositionally biased region" description="Basic and acidic residues" evidence="24">
    <location>
        <begin position="921"/>
        <end position="930"/>
    </location>
</feature>
<evidence type="ECO:0000259" key="25">
    <source>
        <dbReference type="SMART" id="SM00322"/>
    </source>
</evidence>
<dbReference type="InterPro" id="IPR012987">
    <property type="entry name" value="ROK_N"/>
</dbReference>
<comment type="function">
    <text evidence="22">Catalyzes the hydrolysis of queuosine 5'-phosphate, releasing the nucleobase queuine (q). Is required for salvage of queuine from exogenous queuosine (Q) that is imported and then converted to queuosine 5'-phosphate intracellularly.</text>
</comment>
<evidence type="ECO:0000256" key="12">
    <source>
        <dbReference type="ARBA" id="ARBA00023015"/>
    </source>
</evidence>
<keyword evidence="23" id="KW-0175">Coiled coil</keyword>
<keyword evidence="12" id="KW-0805">Transcription regulation</keyword>
<evidence type="ECO:0000256" key="10">
    <source>
        <dbReference type="ARBA" id="ARBA00022801"/>
    </source>
</evidence>
<dbReference type="CDD" id="cd22433">
    <property type="entry name" value="KH-I_HNRNPK_rpt2"/>
    <property type="match status" value="1"/>
</dbReference>
<dbReference type="FunFam" id="3.30.1370.10:FF:000023">
    <property type="entry name" value="Heterogeneous nuclear ribonucleoprotein K, like"/>
    <property type="match status" value="1"/>
</dbReference>
<keyword evidence="3" id="KW-0488">Methylation</keyword>
<evidence type="ECO:0000313" key="27">
    <source>
        <dbReference type="Proteomes" id="UP001153269"/>
    </source>
</evidence>
<dbReference type="FunFam" id="3.30.1370.10:FF:000021">
    <property type="entry name" value="Heterogeneous nuclear ribonucleoprotein K, like"/>
    <property type="match status" value="1"/>
</dbReference>
<dbReference type="SMART" id="SM00322">
    <property type="entry name" value="KH"/>
    <property type="match status" value="3"/>
</dbReference>
<evidence type="ECO:0000256" key="24">
    <source>
        <dbReference type="SAM" id="MobiDB-lite"/>
    </source>
</evidence>
<keyword evidence="15" id="KW-0804">Transcription</keyword>